<name>A0AAV5JGR1_9ROSI</name>
<evidence type="ECO:0000256" key="8">
    <source>
        <dbReference type="SAM" id="Phobius"/>
    </source>
</evidence>
<evidence type="ECO:0000256" key="6">
    <source>
        <dbReference type="ARBA" id="ARBA00023136"/>
    </source>
</evidence>
<evidence type="ECO:0000313" key="12">
    <source>
        <dbReference type="Proteomes" id="UP001054252"/>
    </source>
</evidence>
<accession>A0AAV5JGR1</accession>
<organism evidence="11 12">
    <name type="scientific">Rubroshorea leprosula</name>
    <dbReference type="NCBI Taxonomy" id="152421"/>
    <lineage>
        <taxon>Eukaryota</taxon>
        <taxon>Viridiplantae</taxon>
        <taxon>Streptophyta</taxon>
        <taxon>Embryophyta</taxon>
        <taxon>Tracheophyta</taxon>
        <taxon>Spermatophyta</taxon>
        <taxon>Magnoliopsida</taxon>
        <taxon>eudicotyledons</taxon>
        <taxon>Gunneridae</taxon>
        <taxon>Pentapetalae</taxon>
        <taxon>rosids</taxon>
        <taxon>malvids</taxon>
        <taxon>Malvales</taxon>
        <taxon>Dipterocarpaceae</taxon>
        <taxon>Rubroshorea</taxon>
    </lineage>
</organism>
<dbReference type="Gene3D" id="3.30.200.20">
    <property type="entry name" value="Phosphorylase Kinase, domain 1"/>
    <property type="match status" value="1"/>
</dbReference>
<dbReference type="SMART" id="SM00369">
    <property type="entry name" value="LRR_TYP"/>
    <property type="match status" value="5"/>
</dbReference>
<keyword evidence="4" id="KW-0677">Repeat</keyword>
<feature type="chain" id="PRO_5044022821" description="Protein kinase domain-containing protein" evidence="9">
    <location>
        <begin position="23"/>
        <end position="772"/>
    </location>
</feature>
<dbReference type="GO" id="GO:0033612">
    <property type="term" value="F:receptor serine/threonine kinase binding"/>
    <property type="evidence" value="ECO:0007669"/>
    <property type="project" value="TreeGrafter"/>
</dbReference>
<keyword evidence="12" id="KW-1185">Reference proteome</keyword>
<comment type="caution">
    <text evidence="11">The sequence shown here is derived from an EMBL/GenBank/DDBJ whole genome shotgun (WGS) entry which is preliminary data.</text>
</comment>
<evidence type="ECO:0000259" key="10">
    <source>
        <dbReference type="PROSITE" id="PS50011"/>
    </source>
</evidence>
<dbReference type="EMBL" id="BPVZ01000039">
    <property type="protein sequence ID" value="GKV13808.1"/>
    <property type="molecule type" value="Genomic_DNA"/>
</dbReference>
<dbReference type="FunFam" id="1.10.510.10:FF:000657">
    <property type="entry name" value="Putative inactive leucine-rich repeat receptor-like protein kinase"/>
    <property type="match status" value="1"/>
</dbReference>
<dbReference type="PANTHER" id="PTHR48056">
    <property type="entry name" value="LRR RECEPTOR-LIKE SERINE/THREONINE-PROTEIN KINASE-RELATED"/>
    <property type="match status" value="1"/>
</dbReference>
<dbReference type="Pfam" id="PF08263">
    <property type="entry name" value="LRRNT_2"/>
    <property type="match status" value="1"/>
</dbReference>
<dbReference type="InterPro" id="IPR050647">
    <property type="entry name" value="Plant_LRR-RLKs"/>
</dbReference>
<feature type="signal peptide" evidence="9">
    <location>
        <begin position="1"/>
        <end position="22"/>
    </location>
</feature>
<keyword evidence="2" id="KW-0433">Leucine-rich repeat</keyword>
<comment type="subcellular location">
    <subcellularLocation>
        <location evidence="1">Membrane</location>
    </subcellularLocation>
</comment>
<dbReference type="PROSITE" id="PS51450">
    <property type="entry name" value="LRR"/>
    <property type="match status" value="1"/>
</dbReference>
<dbReference type="PANTHER" id="PTHR48056:SF61">
    <property type="entry name" value="PROTEIN KINASE DOMAIN-CONTAINING PROTEIN"/>
    <property type="match status" value="1"/>
</dbReference>
<gene>
    <name evidence="11" type="ORF">SLEP1_g24784</name>
</gene>
<dbReference type="Pfam" id="PF07714">
    <property type="entry name" value="PK_Tyr_Ser-Thr"/>
    <property type="match status" value="1"/>
</dbReference>
<dbReference type="InterPro" id="IPR032675">
    <property type="entry name" value="LRR_dom_sf"/>
</dbReference>
<dbReference type="InterPro" id="IPR000719">
    <property type="entry name" value="Prot_kinase_dom"/>
</dbReference>
<evidence type="ECO:0000256" key="7">
    <source>
        <dbReference type="ARBA" id="ARBA00023180"/>
    </source>
</evidence>
<proteinExistence type="predicted"/>
<evidence type="ECO:0000256" key="2">
    <source>
        <dbReference type="ARBA" id="ARBA00022614"/>
    </source>
</evidence>
<feature type="domain" description="Protein kinase" evidence="10">
    <location>
        <begin position="485"/>
        <end position="753"/>
    </location>
</feature>
<dbReference type="SUPFAM" id="SSF56112">
    <property type="entry name" value="Protein kinase-like (PK-like)"/>
    <property type="match status" value="1"/>
</dbReference>
<dbReference type="Gene3D" id="3.80.10.10">
    <property type="entry name" value="Ribonuclease Inhibitor"/>
    <property type="match status" value="2"/>
</dbReference>
<evidence type="ECO:0000313" key="11">
    <source>
        <dbReference type="EMBL" id="GKV13808.1"/>
    </source>
</evidence>
<dbReference type="Proteomes" id="UP001054252">
    <property type="component" value="Unassembled WGS sequence"/>
</dbReference>
<dbReference type="SUPFAM" id="SSF52058">
    <property type="entry name" value="L domain-like"/>
    <property type="match status" value="1"/>
</dbReference>
<evidence type="ECO:0000256" key="1">
    <source>
        <dbReference type="ARBA" id="ARBA00004370"/>
    </source>
</evidence>
<keyword evidence="5 8" id="KW-1133">Transmembrane helix</keyword>
<dbReference type="InterPro" id="IPR011009">
    <property type="entry name" value="Kinase-like_dom_sf"/>
</dbReference>
<keyword evidence="3 8" id="KW-0812">Transmembrane</keyword>
<reference evidence="11 12" key="1">
    <citation type="journal article" date="2021" name="Commun. Biol.">
        <title>The genome of Shorea leprosula (Dipterocarpaceae) highlights the ecological relevance of drought in aseasonal tropical rainforests.</title>
        <authorList>
            <person name="Ng K.K.S."/>
            <person name="Kobayashi M.J."/>
            <person name="Fawcett J.A."/>
            <person name="Hatakeyama M."/>
            <person name="Paape T."/>
            <person name="Ng C.H."/>
            <person name="Ang C.C."/>
            <person name="Tnah L.H."/>
            <person name="Lee C.T."/>
            <person name="Nishiyama T."/>
            <person name="Sese J."/>
            <person name="O'Brien M.J."/>
            <person name="Copetti D."/>
            <person name="Mohd Noor M.I."/>
            <person name="Ong R.C."/>
            <person name="Putra M."/>
            <person name="Sireger I.Z."/>
            <person name="Indrioko S."/>
            <person name="Kosugi Y."/>
            <person name="Izuno A."/>
            <person name="Isagi Y."/>
            <person name="Lee S.L."/>
            <person name="Shimizu K.K."/>
        </authorList>
    </citation>
    <scope>NUCLEOTIDE SEQUENCE [LARGE SCALE GENOMIC DNA]</scope>
    <source>
        <strain evidence="11">214</strain>
    </source>
</reference>
<dbReference type="Pfam" id="PF00560">
    <property type="entry name" value="LRR_1"/>
    <property type="match status" value="4"/>
</dbReference>
<keyword evidence="9" id="KW-0732">Signal</keyword>
<dbReference type="FunFam" id="3.80.10.10:FF:000155">
    <property type="entry name" value="Putative inactive leucine-rich repeat receptor-like protein kinase"/>
    <property type="match status" value="1"/>
</dbReference>
<evidence type="ECO:0000256" key="5">
    <source>
        <dbReference type="ARBA" id="ARBA00022989"/>
    </source>
</evidence>
<feature type="transmembrane region" description="Helical" evidence="8">
    <location>
        <begin position="593"/>
        <end position="615"/>
    </location>
</feature>
<evidence type="ECO:0000256" key="4">
    <source>
        <dbReference type="ARBA" id="ARBA00022737"/>
    </source>
</evidence>
<dbReference type="InterPro" id="IPR001611">
    <property type="entry name" value="Leu-rich_rpt"/>
</dbReference>
<feature type="transmembrane region" description="Helical" evidence="8">
    <location>
        <begin position="394"/>
        <end position="416"/>
    </location>
</feature>
<dbReference type="GO" id="GO:0016020">
    <property type="term" value="C:membrane"/>
    <property type="evidence" value="ECO:0007669"/>
    <property type="project" value="UniProtKB-SubCell"/>
</dbReference>
<dbReference type="Pfam" id="PF13855">
    <property type="entry name" value="LRR_8"/>
    <property type="match status" value="1"/>
</dbReference>
<dbReference type="InterPro" id="IPR013210">
    <property type="entry name" value="LRR_N_plant-typ"/>
</dbReference>
<evidence type="ECO:0000256" key="9">
    <source>
        <dbReference type="SAM" id="SignalP"/>
    </source>
</evidence>
<dbReference type="PROSITE" id="PS50011">
    <property type="entry name" value="PROTEIN_KINASE_DOM"/>
    <property type="match status" value="1"/>
</dbReference>
<dbReference type="Gene3D" id="1.10.510.10">
    <property type="entry name" value="Transferase(Phosphotransferase) domain 1"/>
    <property type="match status" value="1"/>
</dbReference>
<protein>
    <recommendedName>
        <fullName evidence="10">Protein kinase domain-containing protein</fullName>
    </recommendedName>
</protein>
<evidence type="ECO:0000256" key="3">
    <source>
        <dbReference type="ARBA" id="ARBA00022692"/>
    </source>
</evidence>
<keyword evidence="7" id="KW-0325">Glycoprotein</keyword>
<dbReference type="FunFam" id="3.80.10.10:FF:000380">
    <property type="entry name" value="Putative inactive leucine-rich repeat receptor-like protein kinase"/>
    <property type="match status" value="1"/>
</dbReference>
<dbReference type="GO" id="GO:0004672">
    <property type="term" value="F:protein kinase activity"/>
    <property type="evidence" value="ECO:0007669"/>
    <property type="project" value="InterPro"/>
</dbReference>
<dbReference type="GO" id="GO:0005524">
    <property type="term" value="F:ATP binding"/>
    <property type="evidence" value="ECO:0007669"/>
    <property type="project" value="InterPro"/>
</dbReference>
<sequence length="772" mass="84671">MGNCSLVLLLCLTWSLFNLGTSQLPSFQAQVLLQLKRHLEHPKQLEMWYDHGTDFCSLLPSARVNITCQFNSVTELTIMGDKPSNKVSTFEGFAIPNKTLSENFSIDSFVTTLSRLSSLRVLSLVSLGIWGPLPDKIHRLTSLEYLDLSSNFLFGAIPPKFSTMVKLQSLILENNFFNGRETSWIGSLSSLSTLSLKNNQLNGPFPSSTCSITTLTVLVLSGNGISGKLPDFSSLINLQVLDLSENKLDSNLPKLPKRLVMAFLSNNSFSGEIPSQYSGLNQLQHIDLSFNKLSGAAPADLFSLSKISSLNLASNMLTGSLPHNLSCSSNLEFIDISNNRLTGGLPSCLGEKSDTRTVKFNGNCLSVDRHSQHAESYCIEDIDVERRESGEEGIGILIGITVGVAVVFVLLVLGFLTACRRCCSRGTSEQHLLHKAVQDSSTTGFSCELPNNERFISEASKLESQCLPACRSFTMEELKEATNNFNNSAVLGEGSYGKLYHGRLENGMPVAIRCLPSSKRYSIRNLRLRLDMLAKIRHPNLVGVIGHCIDGGRQDDYSVNQVFLVYEYLPNGNLRSHLSDNGSGVTLNWSERLGVLIGVAKAVLFLHTGVIPGFFNNRLKTNNILLNERGTAKLSDYGLSIISEQSGSSGGNEDLKSWQMQRLDDDVYSFGLILLESLVGSSIVAKKEGFLQEALVSLNNQDGRGKAISPIVMATSSQESLSIIISITCKCISFESWSRPSFEDILWNLQQAAQVQAIPDGQKNLATTRNFK</sequence>
<keyword evidence="6 8" id="KW-0472">Membrane</keyword>
<dbReference type="InterPro" id="IPR003591">
    <property type="entry name" value="Leu-rich_rpt_typical-subtyp"/>
</dbReference>
<dbReference type="InterPro" id="IPR001245">
    <property type="entry name" value="Ser-Thr/Tyr_kinase_cat_dom"/>
</dbReference>
<dbReference type="AlphaFoldDB" id="A0AAV5JGR1"/>
<dbReference type="PRINTS" id="PR00019">
    <property type="entry name" value="LEURICHRPT"/>
</dbReference>